<sequence length="161" mass="17611">MIIVSDTTPLSELSKVGKLDLLHAVFGKVIIPQQVYEELTTGNHPAVLAVKSASWLEIRSISNIQLIEKLQLETDLDLGECSAIILAEELKADQLLIDEKAGRKVAISRGLTIIGLVGVIILAKDQGLIDNVKDILDDLISKGTRISPKIYNYARITAREI</sequence>
<name>A0ABZ2ULG6_9CYAN</name>
<dbReference type="RefSeq" id="WP_353929124.1">
    <property type="nucleotide sequence ID" value="NZ_CP150886.1"/>
</dbReference>
<dbReference type="Proteomes" id="UP001483337">
    <property type="component" value="Chromosome"/>
</dbReference>
<dbReference type="PANTHER" id="PTHR39550:SF1">
    <property type="entry name" value="SLL0658 PROTEIN"/>
    <property type="match status" value="1"/>
</dbReference>
<evidence type="ECO:0000313" key="2">
    <source>
        <dbReference type="Proteomes" id="UP001483337"/>
    </source>
</evidence>
<dbReference type="PANTHER" id="PTHR39550">
    <property type="entry name" value="SLL0658 PROTEIN"/>
    <property type="match status" value="1"/>
</dbReference>
<proteinExistence type="predicted"/>
<keyword evidence="2" id="KW-1185">Reference proteome</keyword>
<accession>A0ABZ2ULG6</accession>
<gene>
    <name evidence="1" type="ORF">WJM97_12385</name>
</gene>
<evidence type="ECO:0000313" key="1">
    <source>
        <dbReference type="EMBL" id="WZB86208.1"/>
    </source>
</evidence>
<protein>
    <submittedName>
        <fullName evidence="1">DUF3368 domain-containing protein</fullName>
    </submittedName>
</protein>
<dbReference type="Pfam" id="PF11848">
    <property type="entry name" value="DUF3368"/>
    <property type="match status" value="1"/>
</dbReference>
<reference evidence="1 2" key="1">
    <citation type="submission" date="2024-04" db="EMBL/GenBank/DDBJ databases">
        <title>Okeanomitos corallinicola gen. &amp; sp. nov. (Nostocales, Cyanobacteria), a new toxic marine heterocyst-forming cyanobacterium from a coral reef.</title>
        <authorList>
            <person name="Li H."/>
            <person name="Li R."/>
            <person name="Kang J."/>
            <person name="Hii K.S."/>
            <person name="Mohamed H.F."/>
            <person name="Xu X."/>
            <person name="Luo Z."/>
        </authorList>
    </citation>
    <scope>NUCLEOTIDE SEQUENCE [LARGE SCALE GENOMIC DNA]</scope>
    <source>
        <strain evidence="1 2">TIOX110</strain>
    </source>
</reference>
<dbReference type="EMBL" id="CP150886">
    <property type="protein sequence ID" value="WZB86208.1"/>
    <property type="molecule type" value="Genomic_DNA"/>
</dbReference>
<dbReference type="InterPro" id="IPR021799">
    <property type="entry name" value="PIN-like_prokaryotic"/>
</dbReference>
<organism evidence="1 2">
    <name type="scientific">Okeanomitos corallinicola TIOX110</name>
    <dbReference type="NCBI Taxonomy" id="3133117"/>
    <lineage>
        <taxon>Bacteria</taxon>
        <taxon>Bacillati</taxon>
        <taxon>Cyanobacteriota</taxon>
        <taxon>Cyanophyceae</taxon>
        <taxon>Nostocales</taxon>
        <taxon>Aphanizomenonaceae</taxon>
        <taxon>Okeanomitos</taxon>
    </lineage>
</organism>